<keyword evidence="5" id="KW-1185">Reference proteome</keyword>
<evidence type="ECO:0000313" key="4">
    <source>
        <dbReference type="EMBL" id="SEW28687.1"/>
    </source>
</evidence>
<feature type="domain" description="N-acetyltransferase" evidence="3">
    <location>
        <begin position="25"/>
        <end position="167"/>
    </location>
</feature>
<proteinExistence type="predicted"/>
<keyword evidence="4" id="KW-0687">Ribonucleoprotein</keyword>
<dbReference type="AlphaFoldDB" id="A0A1I0QMT3"/>
<keyword evidence="2" id="KW-0012">Acyltransferase</keyword>
<name>A0A1I0QMT3_9RHOB</name>
<dbReference type="SUPFAM" id="SSF55729">
    <property type="entry name" value="Acyl-CoA N-acyltransferases (Nat)"/>
    <property type="match status" value="1"/>
</dbReference>
<dbReference type="RefSeq" id="WP_091431319.1">
    <property type="nucleotide sequence ID" value="NZ_FOJB01000001.1"/>
</dbReference>
<evidence type="ECO:0000313" key="5">
    <source>
        <dbReference type="Proteomes" id="UP000199650"/>
    </source>
</evidence>
<dbReference type="GO" id="GO:0005840">
    <property type="term" value="C:ribosome"/>
    <property type="evidence" value="ECO:0007669"/>
    <property type="project" value="UniProtKB-KW"/>
</dbReference>
<keyword evidence="1" id="KW-0808">Transferase</keyword>
<dbReference type="STRING" id="1173584.SAMN05444851_2717"/>
<evidence type="ECO:0000256" key="1">
    <source>
        <dbReference type="ARBA" id="ARBA00022679"/>
    </source>
</evidence>
<dbReference type="PANTHER" id="PTHR43877:SF2">
    <property type="entry name" value="AMINOALKYLPHOSPHONATE N-ACETYLTRANSFERASE-RELATED"/>
    <property type="match status" value="1"/>
</dbReference>
<dbReference type="OrthoDB" id="2436196at2"/>
<reference evidence="4 5" key="1">
    <citation type="submission" date="2016-10" db="EMBL/GenBank/DDBJ databases">
        <authorList>
            <person name="de Groot N.N."/>
        </authorList>
    </citation>
    <scope>NUCLEOTIDE SEQUENCE [LARGE SCALE GENOMIC DNA]</scope>
    <source>
        <strain evidence="4 5">DSM 29439</strain>
    </source>
</reference>
<dbReference type="EMBL" id="FOJB01000001">
    <property type="protein sequence ID" value="SEW28687.1"/>
    <property type="molecule type" value="Genomic_DNA"/>
</dbReference>
<dbReference type="CDD" id="cd04301">
    <property type="entry name" value="NAT_SF"/>
    <property type="match status" value="1"/>
</dbReference>
<organism evidence="4 5">
    <name type="scientific">Aliiroseovarius sediminilitoris</name>
    <dbReference type="NCBI Taxonomy" id="1173584"/>
    <lineage>
        <taxon>Bacteria</taxon>
        <taxon>Pseudomonadati</taxon>
        <taxon>Pseudomonadota</taxon>
        <taxon>Alphaproteobacteria</taxon>
        <taxon>Rhodobacterales</taxon>
        <taxon>Paracoccaceae</taxon>
        <taxon>Aliiroseovarius</taxon>
    </lineage>
</organism>
<dbReference type="InterPro" id="IPR000182">
    <property type="entry name" value="GNAT_dom"/>
</dbReference>
<keyword evidence="4" id="KW-0689">Ribosomal protein</keyword>
<evidence type="ECO:0000259" key="3">
    <source>
        <dbReference type="PROSITE" id="PS51186"/>
    </source>
</evidence>
<dbReference type="InterPro" id="IPR050832">
    <property type="entry name" value="Bact_Acetyltransf"/>
</dbReference>
<dbReference type="GO" id="GO:0016747">
    <property type="term" value="F:acyltransferase activity, transferring groups other than amino-acyl groups"/>
    <property type="evidence" value="ECO:0007669"/>
    <property type="project" value="InterPro"/>
</dbReference>
<dbReference type="InterPro" id="IPR016181">
    <property type="entry name" value="Acyl_CoA_acyltransferase"/>
</dbReference>
<protein>
    <submittedName>
        <fullName evidence="4">Ribosomal protein S18 acetylase RimI</fullName>
    </submittedName>
</protein>
<dbReference type="PANTHER" id="PTHR43877">
    <property type="entry name" value="AMINOALKYLPHOSPHONATE N-ACETYLTRANSFERASE-RELATED-RELATED"/>
    <property type="match status" value="1"/>
</dbReference>
<evidence type="ECO:0000256" key="2">
    <source>
        <dbReference type="ARBA" id="ARBA00023315"/>
    </source>
</evidence>
<sequence>MLTIERARFPQDAQIVATLFLGYIAFLFDRSPEERENIQKKYDPDKIDDLVTGFSQIHARPHGDLLLAYHGEKPVGCGMMRMLEDGIAEIQRVFVTDEARGLGAGKALTLALMDQARKDGHSSVRLDTGRALVEASGLYEKLGFKECAPYHQETPYLDHLIRYYERPL</sequence>
<dbReference type="Pfam" id="PF00583">
    <property type="entry name" value="Acetyltransf_1"/>
    <property type="match status" value="1"/>
</dbReference>
<dbReference type="PROSITE" id="PS51186">
    <property type="entry name" value="GNAT"/>
    <property type="match status" value="1"/>
</dbReference>
<gene>
    <name evidence="4" type="ORF">SAMN05444851_2717</name>
</gene>
<accession>A0A1I0QMT3</accession>
<dbReference type="Gene3D" id="3.40.630.30">
    <property type="match status" value="1"/>
</dbReference>
<dbReference type="Proteomes" id="UP000199650">
    <property type="component" value="Unassembled WGS sequence"/>
</dbReference>